<evidence type="ECO:0000256" key="1">
    <source>
        <dbReference type="ARBA" id="ARBA00022714"/>
    </source>
</evidence>
<dbReference type="STRING" id="272627.CCC_02722"/>
<dbReference type="PANTHER" id="PTHR44379:SF2">
    <property type="entry name" value="BLR6218 PROTEIN"/>
    <property type="match status" value="1"/>
</dbReference>
<sequence length="163" mass="16954">MPGKPASPRKLSLTVNGTLRQALPADGDMPLIFWLRDDLGLAGTHLGCGKGECGACTVLVDGQPVRSCQTTLAEAAGKEITTIEGLGSPEAPHPVQAAFVAEQAAQCGFCTPGMVVESAALLARNAQPDRDEVKTALDGHLCRCGSHHRVLRAVMSLGGRDKS</sequence>
<dbReference type="Gene3D" id="1.10.150.120">
    <property type="entry name" value="[2Fe-2S]-binding domain"/>
    <property type="match status" value="1"/>
</dbReference>
<keyword evidence="3" id="KW-0560">Oxidoreductase</keyword>
<dbReference type="Proteomes" id="UP000031971">
    <property type="component" value="Unassembled WGS sequence"/>
</dbReference>
<evidence type="ECO:0000259" key="6">
    <source>
        <dbReference type="PROSITE" id="PS51085"/>
    </source>
</evidence>
<gene>
    <name evidence="7" type="ORF">CCC_02722</name>
</gene>
<dbReference type="InterPro" id="IPR051452">
    <property type="entry name" value="Diverse_Oxidoreductases"/>
</dbReference>
<evidence type="ECO:0000256" key="2">
    <source>
        <dbReference type="ARBA" id="ARBA00022723"/>
    </source>
</evidence>
<dbReference type="InterPro" id="IPR002888">
    <property type="entry name" value="2Fe-2S-bd"/>
</dbReference>
<keyword evidence="2" id="KW-0479">Metal-binding</keyword>
<comment type="caution">
    <text evidence="7">The sequence shown here is derived from an EMBL/GenBank/DDBJ whole genome shotgun (WGS) entry which is preliminary data.</text>
</comment>
<reference evidence="7 8" key="1">
    <citation type="submission" date="2015-01" db="EMBL/GenBank/DDBJ databases">
        <title>Genome Sequence of Magnetospirillum magnetotacticum Strain MS-1.</title>
        <authorList>
            <person name="Marinov G.K."/>
            <person name="Smalley M.D."/>
            <person name="DeSalvo G."/>
        </authorList>
    </citation>
    <scope>NUCLEOTIDE SEQUENCE [LARGE SCALE GENOMIC DNA]</scope>
    <source>
        <strain evidence="7 8">MS-1</strain>
    </source>
</reference>
<dbReference type="GO" id="GO:0051537">
    <property type="term" value="F:2 iron, 2 sulfur cluster binding"/>
    <property type="evidence" value="ECO:0007669"/>
    <property type="project" value="UniProtKB-KW"/>
</dbReference>
<dbReference type="GO" id="GO:0016491">
    <property type="term" value="F:oxidoreductase activity"/>
    <property type="evidence" value="ECO:0007669"/>
    <property type="project" value="UniProtKB-KW"/>
</dbReference>
<dbReference type="PROSITE" id="PS00197">
    <property type="entry name" value="2FE2S_FER_1"/>
    <property type="match status" value="1"/>
</dbReference>
<dbReference type="PROSITE" id="PS51085">
    <property type="entry name" value="2FE2S_FER_2"/>
    <property type="match status" value="1"/>
</dbReference>
<proteinExistence type="predicted"/>
<dbReference type="GO" id="GO:0046872">
    <property type="term" value="F:metal ion binding"/>
    <property type="evidence" value="ECO:0007669"/>
    <property type="project" value="UniProtKB-KW"/>
</dbReference>
<dbReference type="Gene3D" id="3.10.20.30">
    <property type="match status" value="1"/>
</dbReference>
<dbReference type="EMBL" id="JXSL01000020">
    <property type="protein sequence ID" value="KIL99933.1"/>
    <property type="molecule type" value="Genomic_DNA"/>
</dbReference>
<dbReference type="Pfam" id="PF00111">
    <property type="entry name" value="Fer2"/>
    <property type="match status" value="1"/>
</dbReference>
<dbReference type="OrthoDB" id="7375656at2"/>
<evidence type="ECO:0000256" key="3">
    <source>
        <dbReference type="ARBA" id="ARBA00023002"/>
    </source>
</evidence>
<dbReference type="SUPFAM" id="SSF54292">
    <property type="entry name" value="2Fe-2S ferredoxin-like"/>
    <property type="match status" value="1"/>
</dbReference>
<evidence type="ECO:0000313" key="8">
    <source>
        <dbReference type="Proteomes" id="UP000031971"/>
    </source>
</evidence>
<accession>A0A0C2YXU7</accession>
<dbReference type="InterPro" id="IPR001041">
    <property type="entry name" value="2Fe-2S_ferredoxin-type"/>
</dbReference>
<dbReference type="AlphaFoldDB" id="A0A0C2YXU7"/>
<evidence type="ECO:0000313" key="7">
    <source>
        <dbReference type="EMBL" id="KIL99933.1"/>
    </source>
</evidence>
<dbReference type="Pfam" id="PF01799">
    <property type="entry name" value="Fer2_2"/>
    <property type="match status" value="1"/>
</dbReference>
<dbReference type="PANTHER" id="PTHR44379">
    <property type="entry name" value="OXIDOREDUCTASE WITH IRON-SULFUR SUBUNIT"/>
    <property type="match status" value="1"/>
</dbReference>
<organism evidence="7 8">
    <name type="scientific">Paramagnetospirillum magnetotacticum MS-1</name>
    <dbReference type="NCBI Taxonomy" id="272627"/>
    <lineage>
        <taxon>Bacteria</taxon>
        <taxon>Pseudomonadati</taxon>
        <taxon>Pseudomonadota</taxon>
        <taxon>Alphaproteobacteria</taxon>
        <taxon>Rhodospirillales</taxon>
        <taxon>Magnetospirillaceae</taxon>
        <taxon>Paramagnetospirillum</taxon>
    </lineage>
</organism>
<name>A0A0C2YXU7_PARME</name>
<keyword evidence="1" id="KW-0001">2Fe-2S</keyword>
<dbReference type="SUPFAM" id="SSF47741">
    <property type="entry name" value="CO dehydrogenase ISP C-domain like"/>
    <property type="match status" value="1"/>
</dbReference>
<keyword evidence="5" id="KW-0411">Iron-sulfur</keyword>
<dbReference type="InterPro" id="IPR006058">
    <property type="entry name" value="2Fe2S_fd_BS"/>
</dbReference>
<dbReference type="RefSeq" id="WP_009869298.1">
    <property type="nucleotide sequence ID" value="NZ_JXSL01000020.1"/>
</dbReference>
<dbReference type="InterPro" id="IPR012675">
    <property type="entry name" value="Beta-grasp_dom_sf"/>
</dbReference>
<feature type="domain" description="2Fe-2S ferredoxin-type" evidence="6">
    <location>
        <begin position="9"/>
        <end position="86"/>
    </location>
</feature>
<keyword evidence="8" id="KW-1185">Reference proteome</keyword>
<evidence type="ECO:0000256" key="5">
    <source>
        <dbReference type="ARBA" id="ARBA00023014"/>
    </source>
</evidence>
<protein>
    <submittedName>
        <fullName evidence="7">Isoquinoline 1-oxidoreductase alpha subunit</fullName>
    </submittedName>
</protein>
<keyword evidence="4" id="KW-0408">Iron</keyword>
<dbReference type="InterPro" id="IPR036884">
    <property type="entry name" value="2Fe-2S-bd_dom_sf"/>
</dbReference>
<evidence type="ECO:0000256" key="4">
    <source>
        <dbReference type="ARBA" id="ARBA00023004"/>
    </source>
</evidence>
<dbReference type="InterPro" id="IPR036010">
    <property type="entry name" value="2Fe-2S_ferredoxin-like_sf"/>
</dbReference>